<evidence type="ECO:0000313" key="3">
    <source>
        <dbReference type="Proteomes" id="UP001497516"/>
    </source>
</evidence>
<dbReference type="AlphaFoldDB" id="A0AAV2GJS2"/>
<reference evidence="2 3" key="1">
    <citation type="submission" date="2024-04" db="EMBL/GenBank/DDBJ databases">
        <authorList>
            <person name="Fracassetti M."/>
        </authorList>
    </citation>
    <scope>NUCLEOTIDE SEQUENCE [LARGE SCALE GENOMIC DNA]</scope>
</reference>
<dbReference type="EMBL" id="OZ034822">
    <property type="protein sequence ID" value="CAL1410981.1"/>
    <property type="molecule type" value="Genomic_DNA"/>
</dbReference>
<protein>
    <submittedName>
        <fullName evidence="2">Uncharacterized protein</fullName>
    </submittedName>
</protein>
<keyword evidence="3" id="KW-1185">Reference proteome</keyword>
<sequence length="117" mass="13300">MNLAWNEPKKKKRKEEGGRNRISGYGWSVKTLSGTREFRCVSEFSLAPSILVFDSSFGSRSISWVGRFLLLRPPISHLLKVSLPTLNLSSSRFDFNLAVHICFDLMLGKGRLRVKRA</sequence>
<dbReference type="Proteomes" id="UP001497516">
    <property type="component" value="Chromosome 9"/>
</dbReference>
<evidence type="ECO:0000313" key="2">
    <source>
        <dbReference type="EMBL" id="CAL1410981.1"/>
    </source>
</evidence>
<feature type="region of interest" description="Disordered" evidence="1">
    <location>
        <begin position="1"/>
        <end position="20"/>
    </location>
</feature>
<proteinExistence type="predicted"/>
<gene>
    <name evidence="2" type="ORF">LTRI10_LOCUS50363</name>
</gene>
<organism evidence="2 3">
    <name type="scientific">Linum trigynum</name>
    <dbReference type="NCBI Taxonomy" id="586398"/>
    <lineage>
        <taxon>Eukaryota</taxon>
        <taxon>Viridiplantae</taxon>
        <taxon>Streptophyta</taxon>
        <taxon>Embryophyta</taxon>
        <taxon>Tracheophyta</taxon>
        <taxon>Spermatophyta</taxon>
        <taxon>Magnoliopsida</taxon>
        <taxon>eudicotyledons</taxon>
        <taxon>Gunneridae</taxon>
        <taxon>Pentapetalae</taxon>
        <taxon>rosids</taxon>
        <taxon>fabids</taxon>
        <taxon>Malpighiales</taxon>
        <taxon>Linaceae</taxon>
        <taxon>Linum</taxon>
    </lineage>
</organism>
<accession>A0AAV2GJS2</accession>
<name>A0AAV2GJS2_9ROSI</name>
<evidence type="ECO:0000256" key="1">
    <source>
        <dbReference type="SAM" id="MobiDB-lite"/>
    </source>
</evidence>